<dbReference type="EC" id="2.7.7.7" evidence="3"/>
<dbReference type="GO" id="GO:0003677">
    <property type="term" value="F:DNA binding"/>
    <property type="evidence" value="ECO:0007669"/>
    <property type="project" value="InterPro"/>
</dbReference>
<dbReference type="Proteomes" id="UP000286974">
    <property type="component" value="Unassembled WGS sequence"/>
</dbReference>
<evidence type="ECO:0000259" key="1">
    <source>
        <dbReference type="Pfam" id="PF01367"/>
    </source>
</evidence>
<sequence length="178" mass="19863">MIQQFGTIDNIYANIDEVSGKKLKEHLINDQDKALMARTLATINRDAPLMIGLDDLVYQGDNTEALTAFYEKMSFKSFLDKLAPSTEENQSTEINYVVLTKDNVADVSAAIDKEFSLQIELSDENYHLADIIGFAIGSGDKWFATNEVELLTSQPIKRLIESQTVKVNVLMLNGPTLL</sequence>
<dbReference type="Gene3D" id="1.10.150.20">
    <property type="entry name" value="5' to 3' exonuclease, C-terminal subdomain"/>
    <property type="match status" value="1"/>
</dbReference>
<evidence type="ECO:0000313" key="4">
    <source>
        <dbReference type="Proteomes" id="UP000286974"/>
    </source>
</evidence>
<proteinExistence type="predicted"/>
<gene>
    <name evidence="3" type="ORF">NBRC111893_975</name>
</gene>
<keyword evidence="3" id="KW-0808">Transferase</keyword>
<evidence type="ECO:0000259" key="2">
    <source>
        <dbReference type="Pfam" id="PF22619"/>
    </source>
</evidence>
<feature type="domain" description="5'-3' exonuclease" evidence="1">
    <location>
        <begin position="1"/>
        <end position="62"/>
    </location>
</feature>
<dbReference type="Pfam" id="PF01367">
    <property type="entry name" value="5_3_exonuc"/>
    <property type="match status" value="1"/>
</dbReference>
<name>A0A401FKB9_9LACO</name>
<dbReference type="AlphaFoldDB" id="A0A401FKB9"/>
<dbReference type="GO" id="GO:0003887">
    <property type="term" value="F:DNA-directed DNA polymerase activity"/>
    <property type="evidence" value="ECO:0007669"/>
    <property type="project" value="UniProtKB-EC"/>
</dbReference>
<feature type="domain" description="DNA polymerase I 3'-5' exonuclease" evidence="2">
    <location>
        <begin position="117"/>
        <end position="169"/>
    </location>
</feature>
<evidence type="ECO:0000313" key="3">
    <source>
        <dbReference type="EMBL" id="GAY72829.1"/>
    </source>
</evidence>
<dbReference type="InterPro" id="IPR036279">
    <property type="entry name" value="5-3_exonuclease_C_sf"/>
</dbReference>
<keyword evidence="4" id="KW-1185">Reference proteome</keyword>
<protein>
    <submittedName>
        <fullName evidence="3">DNA polymerase I</fullName>
        <ecNumber evidence="3">2.7.7.7</ecNumber>
    </submittedName>
</protein>
<dbReference type="InterPro" id="IPR020045">
    <property type="entry name" value="DNA_polI_H3TH"/>
</dbReference>
<accession>A0A401FKB9</accession>
<dbReference type="Pfam" id="PF22619">
    <property type="entry name" value="DNA_polI_exo1"/>
    <property type="match status" value="1"/>
</dbReference>
<dbReference type="InterPro" id="IPR054690">
    <property type="entry name" value="DNA_polI_exonuclease"/>
</dbReference>
<reference evidence="3 4" key="1">
    <citation type="submission" date="2017-11" db="EMBL/GenBank/DDBJ databases">
        <title>Draft Genome Sequence of Lactobacillus curieae NBRC 111893 isolated from Koso, a Japanese sugar-Vegetable Fermented Beverage.</title>
        <authorList>
            <person name="Chiou T.Y."/>
            <person name="Oshima K."/>
            <person name="Suda W."/>
            <person name="Hattori M."/>
            <person name="Takahashi T."/>
        </authorList>
    </citation>
    <scope>NUCLEOTIDE SEQUENCE [LARGE SCALE GENOMIC DNA]</scope>
    <source>
        <strain evidence="3 4">NBRC111893</strain>
    </source>
</reference>
<dbReference type="SUPFAM" id="SSF47807">
    <property type="entry name" value="5' to 3' exonuclease, C-terminal subdomain"/>
    <property type="match status" value="1"/>
</dbReference>
<dbReference type="EMBL" id="BEXA01000002">
    <property type="protein sequence ID" value="GAY72829.1"/>
    <property type="molecule type" value="Genomic_DNA"/>
</dbReference>
<organism evidence="3 4">
    <name type="scientific">Lentilactobacillus kosonis</name>
    <dbReference type="NCBI Taxonomy" id="2810561"/>
    <lineage>
        <taxon>Bacteria</taxon>
        <taxon>Bacillati</taxon>
        <taxon>Bacillota</taxon>
        <taxon>Bacilli</taxon>
        <taxon>Lactobacillales</taxon>
        <taxon>Lactobacillaceae</taxon>
        <taxon>Lentilactobacillus</taxon>
    </lineage>
</organism>
<comment type="caution">
    <text evidence="3">The sequence shown here is derived from an EMBL/GenBank/DDBJ whole genome shotgun (WGS) entry which is preliminary data.</text>
</comment>
<keyword evidence="3" id="KW-0548">Nucleotidyltransferase</keyword>